<keyword evidence="3" id="KW-1185">Reference proteome</keyword>
<dbReference type="AlphaFoldDB" id="A0A1D9P0E3"/>
<reference evidence="3" key="1">
    <citation type="submission" date="2016-10" db="EMBL/GenBank/DDBJ databases">
        <title>The complete genome sequence of the rumen bacterium Butyrivibrio hungatei MB2003.</title>
        <authorList>
            <person name="Palevich N."/>
            <person name="Kelly W.J."/>
            <person name="Leahy S.C."/>
            <person name="Altermann E."/>
            <person name="Rakonjac J."/>
            <person name="Attwood G.T."/>
        </authorList>
    </citation>
    <scope>NUCLEOTIDE SEQUENCE [LARGE SCALE GENOMIC DNA]</scope>
    <source>
        <strain evidence="3">MB2003</strain>
    </source>
</reference>
<dbReference type="RefSeq" id="WP_071175787.1">
    <property type="nucleotide sequence ID" value="NZ_CP017831.1"/>
</dbReference>
<sequence>MYTVMRYKKYAHAPACTFLSWIGGFLVAIGIPCTILGIFYLFTSSSAVDQTDSKIITVAGVIGLALGFGIKKLADYLATGKAKKIILSRGPVKDITISPTRIDGRCLYISCPKCGNEVEVTNTCKVCGSDIWHTDVLYKKDIENIWSSPNYIQMLENKNEQYKQQNA</sequence>
<evidence type="ECO:0000313" key="2">
    <source>
        <dbReference type="EMBL" id="AOZ96067.1"/>
    </source>
</evidence>
<evidence type="ECO:0000256" key="1">
    <source>
        <dbReference type="SAM" id="Phobius"/>
    </source>
</evidence>
<keyword evidence="1" id="KW-0812">Transmembrane</keyword>
<protein>
    <submittedName>
        <fullName evidence="2">Uncharacterized protein</fullName>
    </submittedName>
</protein>
<feature type="transmembrane region" description="Helical" evidence="1">
    <location>
        <begin position="55"/>
        <end position="74"/>
    </location>
</feature>
<dbReference type="KEGG" id="bhu:bhn_I1033"/>
<dbReference type="OrthoDB" id="9809206at2"/>
<keyword evidence="1" id="KW-0472">Membrane</keyword>
<evidence type="ECO:0000313" key="3">
    <source>
        <dbReference type="Proteomes" id="UP000179284"/>
    </source>
</evidence>
<accession>A0A1D9P0E3</accession>
<dbReference type="EMBL" id="CP017831">
    <property type="protein sequence ID" value="AOZ96067.1"/>
    <property type="molecule type" value="Genomic_DNA"/>
</dbReference>
<keyword evidence="1" id="KW-1133">Transmembrane helix</keyword>
<proteinExistence type="predicted"/>
<gene>
    <name evidence="2" type="ORF">bhn_I1033</name>
</gene>
<name>A0A1D9P0E3_9FIRM</name>
<dbReference type="Proteomes" id="UP000179284">
    <property type="component" value="Chromosome I"/>
</dbReference>
<organism evidence="2 3">
    <name type="scientific">Butyrivibrio hungatei</name>
    <dbReference type="NCBI Taxonomy" id="185008"/>
    <lineage>
        <taxon>Bacteria</taxon>
        <taxon>Bacillati</taxon>
        <taxon>Bacillota</taxon>
        <taxon>Clostridia</taxon>
        <taxon>Lachnospirales</taxon>
        <taxon>Lachnospiraceae</taxon>
        <taxon>Butyrivibrio</taxon>
    </lineage>
</organism>
<feature type="transmembrane region" description="Helical" evidence="1">
    <location>
        <begin position="21"/>
        <end position="43"/>
    </location>
</feature>